<organism evidence="2 3">
    <name type="scientific">Oceanospirillum linum</name>
    <dbReference type="NCBI Taxonomy" id="966"/>
    <lineage>
        <taxon>Bacteria</taxon>
        <taxon>Pseudomonadati</taxon>
        <taxon>Pseudomonadota</taxon>
        <taxon>Gammaproteobacteria</taxon>
        <taxon>Oceanospirillales</taxon>
        <taxon>Oceanospirillaceae</taxon>
        <taxon>Oceanospirillum</taxon>
    </lineage>
</organism>
<dbReference type="PANTHER" id="PTHR34387">
    <property type="entry name" value="SLR1258 PROTEIN"/>
    <property type="match status" value="1"/>
</dbReference>
<gene>
    <name evidence="2" type="ORF">BTA35_0201880</name>
</gene>
<accession>A0A1T1HEM4</accession>
<dbReference type="AlphaFoldDB" id="A0A1T1HEM4"/>
<dbReference type="Pfam" id="PF04402">
    <property type="entry name" value="SIMPL"/>
    <property type="match status" value="1"/>
</dbReference>
<comment type="caution">
    <text evidence="2">The sequence shown here is derived from an EMBL/GenBank/DDBJ whole genome shotgun (WGS) entry which is preliminary data.</text>
</comment>
<keyword evidence="1" id="KW-0732">Signal</keyword>
<evidence type="ECO:0008006" key="4">
    <source>
        <dbReference type="Google" id="ProtNLM"/>
    </source>
</evidence>
<feature type="chain" id="PRO_5010539275" description="SIMPL domain-containing protein" evidence="1">
    <location>
        <begin position="23"/>
        <end position="234"/>
    </location>
</feature>
<reference evidence="2" key="1">
    <citation type="submission" date="2017-02" db="EMBL/GenBank/DDBJ databases">
        <title>Draft Genome Sequence of the Salt Water Bacterium Oceanospirillum linum ATCC 11336.</title>
        <authorList>
            <person name="Trachtenberg A.M."/>
            <person name="Carney J.G."/>
            <person name="Linnane J.D."/>
            <person name="Rheaume B.A."/>
            <person name="Pitts N.L."/>
            <person name="Mykles D.L."/>
            <person name="Maclea K.S."/>
        </authorList>
    </citation>
    <scope>NUCLEOTIDE SEQUENCE [LARGE SCALE GENOMIC DNA]</scope>
    <source>
        <strain evidence="2">ATCC 11336</strain>
    </source>
</reference>
<dbReference type="Gene3D" id="3.30.70.2970">
    <property type="entry name" value="Protein of unknown function (DUF541), domain 2"/>
    <property type="match status" value="1"/>
</dbReference>
<dbReference type="STRING" id="966.BTA35_0201880"/>
<dbReference type="InterPro" id="IPR052022">
    <property type="entry name" value="26kDa_periplasmic_antigen"/>
</dbReference>
<dbReference type="Proteomes" id="UP000190064">
    <property type="component" value="Unassembled WGS sequence"/>
</dbReference>
<evidence type="ECO:0000256" key="1">
    <source>
        <dbReference type="SAM" id="SignalP"/>
    </source>
</evidence>
<keyword evidence="3" id="KW-1185">Reference proteome</keyword>
<name>A0A1T1HEM4_OCELI</name>
<evidence type="ECO:0000313" key="2">
    <source>
        <dbReference type="EMBL" id="OOV88294.1"/>
    </source>
</evidence>
<dbReference type="GO" id="GO:0006974">
    <property type="term" value="P:DNA damage response"/>
    <property type="evidence" value="ECO:0007669"/>
    <property type="project" value="TreeGrafter"/>
</dbReference>
<dbReference type="InterPro" id="IPR007497">
    <property type="entry name" value="SIMPL/DUF541"/>
</dbReference>
<proteinExistence type="predicted"/>
<sequence>MKNKLIAFAGIIWMTLAFQAYAQSPEQPHIIVQAEGVEYTLPDQVTLSLTLENVSPHLSKARDNVEQRSEQLLRSIRRFQLDDKDIEAGQVRVQPEYQWENNKRIQTGTKVSRSMQFHIRDLSIYPDVLDEIFSAKVDSMAQVIFSHSQAETLQQRSLAKAVKNAKEKAELMARQLGQRVGKAYMIEEAGFSHPTPVARKEVMMLADAAPQAKTDYQPGEVAFRSQVRIVFYLN</sequence>
<evidence type="ECO:0000313" key="3">
    <source>
        <dbReference type="Proteomes" id="UP000190064"/>
    </source>
</evidence>
<dbReference type="PANTHER" id="PTHR34387:SF1">
    <property type="entry name" value="PERIPLASMIC IMMUNOGENIC PROTEIN"/>
    <property type="match status" value="1"/>
</dbReference>
<dbReference type="Gene3D" id="3.30.110.170">
    <property type="entry name" value="Protein of unknown function (DUF541), domain 1"/>
    <property type="match status" value="1"/>
</dbReference>
<protein>
    <recommendedName>
        <fullName evidence="4">SIMPL domain-containing protein</fullName>
    </recommendedName>
</protein>
<dbReference type="EMBL" id="MTSD02000001">
    <property type="protein sequence ID" value="OOV88294.1"/>
    <property type="molecule type" value="Genomic_DNA"/>
</dbReference>
<feature type="signal peptide" evidence="1">
    <location>
        <begin position="1"/>
        <end position="22"/>
    </location>
</feature>
<dbReference type="RefSeq" id="WP_077242723.1">
    <property type="nucleotide sequence ID" value="NZ_FXTS01000001.1"/>
</dbReference>